<feature type="transmembrane region" description="Helical" evidence="1">
    <location>
        <begin position="525"/>
        <end position="543"/>
    </location>
</feature>
<evidence type="ECO:0000313" key="4">
    <source>
        <dbReference type="Proteomes" id="UP000634011"/>
    </source>
</evidence>
<evidence type="ECO:0000313" key="3">
    <source>
        <dbReference type="EMBL" id="MBC3861671.1"/>
    </source>
</evidence>
<protein>
    <submittedName>
        <fullName evidence="3">ABC transporter permease</fullName>
    </submittedName>
</protein>
<dbReference type="SUPFAM" id="SSF55486">
    <property type="entry name" value="Metalloproteases ('zincins'), catalytic domain"/>
    <property type="match status" value="1"/>
</dbReference>
<feature type="transmembrane region" description="Helical" evidence="1">
    <location>
        <begin position="247"/>
        <end position="266"/>
    </location>
</feature>
<evidence type="ECO:0000259" key="2">
    <source>
        <dbReference type="Pfam" id="PF01433"/>
    </source>
</evidence>
<accession>A0A923KPG5</accession>
<dbReference type="InterPro" id="IPR014782">
    <property type="entry name" value="Peptidase_M1_dom"/>
</dbReference>
<name>A0A923KPG5_9BURK</name>
<dbReference type="Pfam" id="PF01433">
    <property type="entry name" value="Peptidase_M1"/>
    <property type="match status" value="1"/>
</dbReference>
<keyword evidence="1" id="KW-1133">Transmembrane helix</keyword>
<feature type="transmembrane region" description="Helical" evidence="1">
    <location>
        <begin position="320"/>
        <end position="341"/>
    </location>
</feature>
<dbReference type="EMBL" id="JACOFV010000004">
    <property type="protein sequence ID" value="MBC3861671.1"/>
    <property type="molecule type" value="Genomic_DNA"/>
</dbReference>
<feature type="transmembrane region" description="Helical" evidence="1">
    <location>
        <begin position="450"/>
        <end position="467"/>
    </location>
</feature>
<gene>
    <name evidence="3" type="ORF">H8K32_06110</name>
</gene>
<feature type="transmembrane region" description="Helical" evidence="1">
    <location>
        <begin position="564"/>
        <end position="587"/>
    </location>
</feature>
<feature type="transmembrane region" description="Helical" evidence="1">
    <location>
        <begin position="109"/>
        <end position="130"/>
    </location>
</feature>
<dbReference type="InterPro" id="IPR027268">
    <property type="entry name" value="Peptidase_M4/M1_CTD_sf"/>
</dbReference>
<feature type="transmembrane region" description="Helical" evidence="1">
    <location>
        <begin position="353"/>
        <end position="376"/>
    </location>
</feature>
<feature type="transmembrane region" description="Helical" evidence="1">
    <location>
        <begin position="20"/>
        <end position="43"/>
    </location>
</feature>
<feature type="transmembrane region" description="Helical" evidence="1">
    <location>
        <begin position="150"/>
        <end position="169"/>
    </location>
</feature>
<keyword evidence="1" id="KW-0472">Membrane</keyword>
<dbReference type="Gene3D" id="1.10.390.10">
    <property type="entry name" value="Neutral Protease Domain 2"/>
    <property type="match status" value="1"/>
</dbReference>
<comment type="caution">
    <text evidence="3">The sequence shown here is derived from an EMBL/GenBank/DDBJ whole genome shotgun (WGS) entry which is preliminary data.</text>
</comment>
<dbReference type="RefSeq" id="WP_186911596.1">
    <property type="nucleotide sequence ID" value="NZ_JACOFV010000004.1"/>
</dbReference>
<feature type="transmembrane region" description="Helical" evidence="1">
    <location>
        <begin position="474"/>
        <end position="492"/>
    </location>
</feature>
<feature type="transmembrane region" description="Helical" evidence="1">
    <location>
        <begin position="181"/>
        <end position="200"/>
    </location>
</feature>
<sequence length="1191" mass="135118">MLAIMSFELRQKFRSISTYVYFLMFFSLAMLWMAAAGGVFSGATVSFGGKTYINAPSSVSQTITFLGFFGTVIVAAMMGRAIQQDTENNIWHFFYTSPINKYQYLSGRFLGAFLTLIAIFSSVGLGAWLGCYLPGLEAVRLGPNQPMAYILPYLYSLIPNFLIFGALFFTMGALLRRMLPVYVASVFLLIGYLASGHLLGDLDNKTLAALIDPFGSRAISHLTEYWSVADKNTRLVPLSGIYLTNRLIWGAFGIIMMGLCFWRFNFSAANISGKQKKELAQAAPVIKQVQVVHTNFSKMSLWHIFVAQTKLNLRETVKNIYFIAIALCGILFMASTAPVITKMFGTSTYPVTYAVLEVLSGSFALFMLIITTFYAGELVWRERDAKISQLFDTLPIPNALPFLSKLSSLILLQGILLFVLMVFGIAFQTIKGYHNYEISEYVYQLFLMQWPDYMLVAVLAMAIQVIVNNKYVGYFLMIAYYVGQVSLPGLGFEHPMLVYGNTPSITYSAMNGYGHFLPRFRWTEAYWAGAALILVAASMLFWVRGTTTDWRGRVRLAKLNSGSSTSFIAAVGAICFIGTGSILFYFYNVLNTYKNTYGKQTDQANYEKQYKQFEAVPQPRITDVKMNVDIFPDNRSAHISGDYVLTNRSNTTINEIFITQDDEVKINDFKFDRENTTKINDRAHGFYSYTLKQPLLAGEKMALHFELTADPKTFLGMSQSKTVLNNGTFFNSQLMPHIGYQAGVELVEDKDRRKLGLKEKERMAARDDVKALQNNYISNDADLINFDAVVSTNADQMAIAPGKFDREWSKDGRRYFHYSLDKPIWNFYAFQSGKYEVKKAQWNDVAIEIDYQKGHEYNLDRMILGVQKSLDYYTKNYSPYQHNMVRIIEFPRYEGFAQAFPNTIPFSESIGFIAKVDDSDPKDLDYPFYVTAHEVAHQWWAHQVLAGNTQGATVLSETLAQYSALMVMKHQYGDAKMRRFLKFELDRYLMGRGQERKKELPLALNENQQYLHYRKGSVVMYLLQDQIGEDKVNEALRDVINQYGGKGAPYPNSRVLVDAIRKVTPADKQSLIDDLFDSIILFENRALSATAKPLSDSKYEVSMKIEAGKFKADELGAEKEVPLHEWMDIGVDDKDGNPLLRERRFIDRKNMSFTVIVKGEPAKAGIDPDNKYIDRTPDDNLVKVDILNSKS</sequence>
<proteinExistence type="predicted"/>
<evidence type="ECO:0000256" key="1">
    <source>
        <dbReference type="SAM" id="Phobius"/>
    </source>
</evidence>
<reference evidence="3" key="1">
    <citation type="submission" date="2020-08" db="EMBL/GenBank/DDBJ databases">
        <title>Novel species isolated from subtropical streams in China.</title>
        <authorList>
            <person name="Lu H."/>
        </authorList>
    </citation>
    <scope>NUCLEOTIDE SEQUENCE</scope>
    <source>
        <strain evidence="3">KACC 12607</strain>
    </source>
</reference>
<dbReference type="Proteomes" id="UP000634011">
    <property type="component" value="Unassembled WGS sequence"/>
</dbReference>
<dbReference type="Pfam" id="PF12730">
    <property type="entry name" value="ABC2_membrane_4"/>
    <property type="match status" value="1"/>
</dbReference>
<dbReference type="AlphaFoldDB" id="A0A923KPG5"/>
<feature type="transmembrane region" description="Helical" evidence="1">
    <location>
        <begin position="63"/>
        <end position="82"/>
    </location>
</feature>
<feature type="domain" description="Peptidase M1 membrane alanine aminopeptidase" evidence="2">
    <location>
        <begin position="867"/>
        <end position="1062"/>
    </location>
</feature>
<keyword evidence="1" id="KW-0812">Transmembrane</keyword>
<feature type="transmembrane region" description="Helical" evidence="1">
    <location>
        <begin position="409"/>
        <end position="430"/>
    </location>
</feature>
<dbReference type="GO" id="GO:0008237">
    <property type="term" value="F:metallopeptidase activity"/>
    <property type="evidence" value="ECO:0007669"/>
    <property type="project" value="InterPro"/>
</dbReference>
<dbReference type="GO" id="GO:0008270">
    <property type="term" value="F:zinc ion binding"/>
    <property type="evidence" value="ECO:0007669"/>
    <property type="project" value="InterPro"/>
</dbReference>
<organism evidence="3 4">
    <name type="scientific">Undibacterium jejuense</name>
    <dbReference type="NCBI Taxonomy" id="1344949"/>
    <lineage>
        <taxon>Bacteria</taxon>
        <taxon>Pseudomonadati</taxon>
        <taxon>Pseudomonadota</taxon>
        <taxon>Betaproteobacteria</taxon>
        <taxon>Burkholderiales</taxon>
        <taxon>Oxalobacteraceae</taxon>
        <taxon>Undibacterium</taxon>
    </lineage>
</organism>
<keyword evidence="4" id="KW-1185">Reference proteome</keyword>